<keyword evidence="5" id="KW-0690">Ribosome biogenesis</keyword>
<dbReference type="InterPro" id="IPR028217">
    <property type="entry name" value="Rsa3_C"/>
</dbReference>
<comment type="function">
    <text evidence="1">Required for efficient biogenesis of the 60S ribosomal subunit.</text>
</comment>
<dbReference type="Pfam" id="PF14615">
    <property type="entry name" value="Rsa3"/>
    <property type="match status" value="1"/>
</dbReference>
<protein>
    <recommendedName>
        <fullName evidence="4">Ribosome assembly protein 3</fullName>
    </recommendedName>
</protein>
<evidence type="ECO:0000259" key="9">
    <source>
        <dbReference type="Pfam" id="PF14615"/>
    </source>
</evidence>
<dbReference type="GO" id="GO:0000027">
    <property type="term" value="P:ribosomal large subunit assembly"/>
    <property type="evidence" value="ECO:0007669"/>
    <property type="project" value="TreeGrafter"/>
</dbReference>
<dbReference type="GO" id="GO:0030687">
    <property type="term" value="C:preribosome, large subunit precursor"/>
    <property type="evidence" value="ECO:0007669"/>
    <property type="project" value="TreeGrafter"/>
</dbReference>
<keyword evidence="11" id="KW-1185">Reference proteome</keyword>
<comment type="similarity">
    <text evidence="3">Belongs to the RSA3 family.</text>
</comment>
<dbReference type="GO" id="GO:0005730">
    <property type="term" value="C:nucleolus"/>
    <property type="evidence" value="ECO:0007669"/>
    <property type="project" value="UniProtKB-SubCell"/>
</dbReference>
<dbReference type="Proteomes" id="UP000800097">
    <property type="component" value="Unassembled WGS sequence"/>
</dbReference>
<feature type="compositionally biased region" description="Basic and acidic residues" evidence="8">
    <location>
        <begin position="1"/>
        <end position="10"/>
    </location>
</feature>
<dbReference type="PANTHER" id="PTHR28127">
    <property type="entry name" value="RIBOSOME ASSEMBLY PROTEIN 3"/>
    <property type="match status" value="1"/>
</dbReference>
<feature type="compositionally biased region" description="Polar residues" evidence="8">
    <location>
        <begin position="61"/>
        <end position="71"/>
    </location>
</feature>
<accession>A0A6A6JLL0</accession>
<feature type="compositionally biased region" description="Basic residues" evidence="8">
    <location>
        <begin position="11"/>
        <end position="20"/>
    </location>
</feature>
<dbReference type="GeneID" id="54551333"/>
<evidence type="ECO:0000256" key="8">
    <source>
        <dbReference type="SAM" id="MobiDB-lite"/>
    </source>
</evidence>
<keyword evidence="6" id="KW-0539">Nucleus</keyword>
<dbReference type="InterPro" id="IPR051898">
    <property type="entry name" value="Ribosome_Assembly_3"/>
</dbReference>
<dbReference type="OrthoDB" id="69550at2759"/>
<evidence type="ECO:0000256" key="7">
    <source>
        <dbReference type="ARBA" id="ARBA00023274"/>
    </source>
</evidence>
<gene>
    <name evidence="10" type="ORF">EI97DRAFT_432411</name>
</gene>
<dbReference type="EMBL" id="ML986490">
    <property type="protein sequence ID" value="KAF2277550.1"/>
    <property type="molecule type" value="Genomic_DNA"/>
</dbReference>
<proteinExistence type="inferred from homology"/>
<comment type="subcellular location">
    <subcellularLocation>
        <location evidence="2">Nucleus</location>
        <location evidence="2">Nucleolus</location>
    </subcellularLocation>
</comment>
<evidence type="ECO:0000256" key="4">
    <source>
        <dbReference type="ARBA" id="ARBA00015339"/>
    </source>
</evidence>
<evidence type="ECO:0000256" key="2">
    <source>
        <dbReference type="ARBA" id="ARBA00004604"/>
    </source>
</evidence>
<dbReference type="PANTHER" id="PTHR28127:SF1">
    <property type="entry name" value="RIBOSOME ASSEMBLY PROTEIN 3"/>
    <property type="match status" value="1"/>
</dbReference>
<organism evidence="10 11">
    <name type="scientific">Westerdykella ornata</name>
    <dbReference type="NCBI Taxonomy" id="318751"/>
    <lineage>
        <taxon>Eukaryota</taxon>
        <taxon>Fungi</taxon>
        <taxon>Dikarya</taxon>
        <taxon>Ascomycota</taxon>
        <taxon>Pezizomycotina</taxon>
        <taxon>Dothideomycetes</taxon>
        <taxon>Pleosporomycetidae</taxon>
        <taxon>Pleosporales</taxon>
        <taxon>Sporormiaceae</taxon>
        <taxon>Westerdykella</taxon>
    </lineage>
</organism>
<evidence type="ECO:0000256" key="5">
    <source>
        <dbReference type="ARBA" id="ARBA00022517"/>
    </source>
</evidence>
<evidence type="ECO:0000256" key="3">
    <source>
        <dbReference type="ARBA" id="ARBA00006256"/>
    </source>
</evidence>
<dbReference type="RefSeq" id="XP_033655089.1">
    <property type="nucleotide sequence ID" value="XM_033798158.1"/>
</dbReference>
<reference evidence="10" key="1">
    <citation type="journal article" date="2020" name="Stud. Mycol.">
        <title>101 Dothideomycetes genomes: a test case for predicting lifestyles and emergence of pathogens.</title>
        <authorList>
            <person name="Haridas S."/>
            <person name="Albert R."/>
            <person name="Binder M."/>
            <person name="Bloem J."/>
            <person name="Labutti K."/>
            <person name="Salamov A."/>
            <person name="Andreopoulos B."/>
            <person name="Baker S."/>
            <person name="Barry K."/>
            <person name="Bills G."/>
            <person name="Bluhm B."/>
            <person name="Cannon C."/>
            <person name="Castanera R."/>
            <person name="Culley D."/>
            <person name="Daum C."/>
            <person name="Ezra D."/>
            <person name="Gonzalez J."/>
            <person name="Henrissat B."/>
            <person name="Kuo A."/>
            <person name="Liang C."/>
            <person name="Lipzen A."/>
            <person name="Lutzoni F."/>
            <person name="Magnuson J."/>
            <person name="Mondo S."/>
            <person name="Nolan M."/>
            <person name="Ohm R."/>
            <person name="Pangilinan J."/>
            <person name="Park H.-J."/>
            <person name="Ramirez L."/>
            <person name="Alfaro M."/>
            <person name="Sun H."/>
            <person name="Tritt A."/>
            <person name="Yoshinaga Y."/>
            <person name="Zwiers L.-H."/>
            <person name="Turgeon B."/>
            <person name="Goodwin S."/>
            <person name="Spatafora J."/>
            <person name="Crous P."/>
            <person name="Grigoriev I."/>
        </authorList>
    </citation>
    <scope>NUCLEOTIDE SEQUENCE</scope>
    <source>
        <strain evidence="10">CBS 379.55</strain>
    </source>
</reference>
<feature type="domain" description="Ribosome-assembly protein 3 C-terminal" evidence="9">
    <location>
        <begin position="90"/>
        <end position="135"/>
    </location>
</feature>
<evidence type="ECO:0000256" key="1">
    <source>
        <dbReference type="ARBA" id="ARBA00003035"/>
    </source>
</evidence>
<feature type="region of interest" description="Disordered" evidence="8">
    <location>
        <begin position="1"/>
        <end position="71"/>
    </location>
</feature>
<sequence>MAGPEKDPALKRKKSRKKKPSRTEVSSSSESESDILSPKTTRNKHSNIPNGVANEDVATTGAGTSTHGQNTRVVANATTESKPQRAAEDFRSIYLRKITAEVADDLDQVRKANDFTIRSVPMLVHALKQGLSCFSAEERARVVDAANA</sequence>
<dbReference type="AlphaFoldDB" id="A0A6A6JLL0"/>
<evidence type="ECO:0000313" key="10">
    <source>
        <dbReference type="EMBL" id="KAF2277550.1"/>
    </source>
</evidence>
<evidence type="ECO:0000313" key="11">
    <source>
        <dbReference type="Proteomes" id="UP000800097"/>
    </source>
</evidence>
<evidence type="ECO:0000256" key="6">
    <source>
        <dbReference type="ARBA" id="ARBA00023242"/>
    </source>
</evidence>
<name>A0A6A6JLL0_WESOR</name>
<keyword evidence="7" id="KW-0687">Ribonucleoprotein</keyword>